<sequence length="642" mass="69765">MTPTPSVWHWLDARLSRVRPHRERLALLIDAAVIAVCWQFTYLFRLGFERWFSARPVYDGWVLLGIVSLYVAVFLVLRVPRGMWRFSGFGEIKRLTIACTLAGGLAAAAVMGAELRAIPRAVLALHPIVALMGLASVRIAYRMLYEHLRARISGSARETRRALVLGAGDAARLLLAGLQHQGWVVAGLLDDHPAKQRARIGGVPVIGPLASVVEHVRLLDISHVIIAMPSLRGAARRRVIDLAAETGLPVLTVPSAEELLEGAAVSRVRDIEPEDLLGREPVVLDEAGISECLKGKCVMITGAGGSIGSELCRQVARYGPSMLVLYELSEFNLYTIEQSLSDSFPALPLVRLIGDVKNAAHLRQVMARWRPQIVFHAAAYKHVPLMEEEHNAWAALQNNTLGTWLAASEAARAGAERFVLISTDKAVNPTNVMGATKRAAEMMISHLASQGHATRFMAVRFGNVLGSSGSVIPKFKEQIAKGGPVTVTHAEITRYFMTIPEAARLVVQAAAIGETGQVYVLDMGEPVRIVDLARDLIRLAGHTVEEIGIVYSGLRAGEKLYEELLADADHTLPTPIARLLIARIEADVSRVSVLVDRALHPDSATADEVRRQLMCAVPEYRAVGETIAAASSGDVPFPVDPE</sequence>
<evidence type="ECO:0000313" key="5">
    <source>
        <dbReference type="Proteomes" id="UP000000366"/>
    </source>
</evidence>
<feature type="transmembrane region" description="Helical" evidence="2">
    <location>
        <begin position="60"/>
        <end position="80"/>
    </location>
</feature>
<keyword evidence="5" id="KW-1185">Reference proteome</keyword>
<dbReference type="PANTHER" id="PTHR43318">
    <property type="entry name" value="UDP-N-ACETYLGLUCOSAMINE 4,6-DEHYDRATASE"/>
    <property type="match status" value="1"/>
</dbReference>
<dbReference type="RefSeq" id="WP_011828209.1">
    <property type="nucleotide sequence ID" value="NC_008825.1"/>
</dbReference>
<feature type="domain" description="Polysaccharide biosynthesis protein CapD-like" evidence="3">
    <location>
        <begin position="298"/>
        <end position="579"/>
    </location>
</feature>
<dbReference type="PANTHER" id="PTHR43318:SF1">
    <property type="entry name" value="POLYSACCHARIDE BIOSYNTHESIS PROTEIN EPSC-RELATED"/>
    <property type="match status" value="1"/>
</dbReference>
<evidence type="ECO:0000256" key="1">
    <source>
        <dbReference type="ARBA" id="ARBA00007430"/>
    </source>
</evidence>
<dbReference type="CDD" id="cd05237">
    <property type="entry name" value="UDP_invert_4-6DH_SDR_e"/>
    <property type="match status" value="1"/>
</dbReference>
<comment type="similarity">
    <text evidence="1">Belongs to the polysaccharide synthase family.</text>
</comment>
<keyword evidence="2" id="KW-0472">Membrane</keyword>
<keyword evidence="2" id="KW-1133">Transmembrane helix</keyword>
<dbReference type="AlphaFoldDB" id="A2SDD2"/>
<dbReference type="InterPro" id="IPR003869">
    <property type="entry name" value="Polysac_CapD-like"/>
</dbReference>
<feature type="transmembrane region" description="Helical" evidence="2">
    <location>
        <begin position="25"/>
        <end position="48"/>
    </location>
</feature>
<name>A2SDD2_METPP</name>
<protein>
    <submittedName>
        <fullName evidence="4">Polysaccharide biosynthesis protein</fullName>
    </submittedName>
</protein>
<keyword evidence="2" id="KW-0812">Transmembrane</keyword>
<dbReference type="SUPFAM" id="SSF51735">
    <property type="entry name" value="NAD(P)-binding Rossmann-fold domains"/>
    <property type="match status" value="2"/>
</dbReference>
<evidence type="ECO:0000313" key="4">
    <source>
        <dbReference type="EMBL" id="ABM93571.1"/>
    </source>
</evidence>
<dbReference type="InterPro" id="IPR051203">
    <property type="entry name" value="Polysaccharide_Synthase-Rel"/>
</dbReference>
<feature type="transmembrane region" description="Helical" evidence="2">
    <location>
        <begin position="92"/>
        <end position="111"/>
    </location>
</feature>
<gene>
    <name evidence="4" type="ordered locus">Mpe_A0609</name>
</gene>
<feature type="transmembrane region" description="Helical" evidence="2">
    <location>
        <begin position="117"/>
        <end position="141"/>
    </location>
</feature>
<dbReference type="Proteomes" id="UP000000366">
    <property type="component" value="Chromosome"/>
</dbReference>
<dbReference type="STRING" id="420662.Mpe_A0609"/>
<proteinExistence type="inferred from homology"/>
<evidence type="ECO:0000259" key="3">
    <source>
        <dbReference type="Pfam" id="PF02719"/>
    </source>
</evidence>
<organism evidence="4 5">
    <name type="scientific">Methylibium petroleiphilum (strain ATCC BAA-1232 / LMG 22953 / PM1)</name>
    <dbReference type="NCBI Taxonomy" id="420662"/>
    <lineage>
        <taxon>Bacteria</taxon>
        <taxon>Pseudomonadati</taxon>
        <taxon>Pseudomonadota</taxon>
        <taxon>Betaproteobacteria</taxon>
        <taxon>Burkholderiales</taxon>
        <taxon>Sphaerotilaceae</taxon>
        <taxon>Methylibium</taxon>
    </lineage>
</organism>
<dbReference type="Pfam" id="PF13727">
    <property type="entry name" value="CoA_binding_3"/>
    <property type="match status" value="1"/>
</dbReference>
<dbReference type="HOGENOM" id="CLU_013560_5_0_4"/>
<dbReference type="EMBL" id="CP000555">
    <property type="protein sequence ID" value="ABM93571.1"/>
    <property type="molecule type" value="Genomic_DNA"/>
</dbReference>
<dbReference type="InterPro" id="IPR036291">
    <property type="entry name" value="NAD(P)-bd_dom_sf"/>
</dbReference>
<reference evidence="4 5" key="1">
    <citation type="journal article" date="2007" name="J. Bacteriol.">
        <title>Whole-genome analysis of the methyl tert-butyl ether-degrading beta-proteobacterium Methylibium petroleiphilum PM1.</title>
        <authorList>
            <person name="Kane S.R."/>
            <person name="Chakicherla A.Y."/>
            <person name="Chain P.S.G."/>
            <person name="Schmidt R."/>
            <person name="Shin M.W."/>
            <person name="Legler T.C."/>
            <person name="Scow K.M."/>
            <person name="Larimer F.W."/>
            <person name="Lucas S.M."/>
            <person name="Richardson P.M."/>
            <person name="Hristova K.R."/>
        </authorList>
    </citation>
    <scope>NUCLEOTIDE SEQUENCE [LARGE SCALE GENOMIC DNA]</scope>
    <source>
        <strain evidence="5">ATCC BAA-1232 / LMG 22953 / PM1</strain>
    </source>
</reference>
<dbReference type="KEGG" id="mpt:Mpe_A0609"/>
<evidence type="ECO:0000256" key="2">
    <source>
        <dbReference type="SAM" id="Phobius"/>
    </source>
</evidence>
<dbReference type="Pfam" id="PF02719">
    <property type="entry name" value="Polysacc_synt_2"/>
    <property type="match status" value="1"/>
</dbReference>
<dbReference type="Gene3D" id="3.40.50.720">
    <property type="entry name" value="NAD(P)-binding Rossmann-like Domain"/>
    <property type="match status" value="2"/>
</dbReference>
<accession>A2SDD2</accession>
<dbReference type="eggNOG" id="COG1086">
    <property type="taxonomic scope" value="Bacteria"/>
</dbReference>